<reference evidence="2" key="1">
    <citation type="submission" date="2019-09" db="EMBL/GenBank/DDBJ databases">
        <title>Draft genome sequences of 48 bacterial type strains from the CCUG.</title>
        <authorList>
            <person name="Tunovic T."/>
            <person name="Pineiro-Iglesias B."/>
            <person name="Unosson C."/>
            <person name="Inganas E."/>
            <person name="Ohlen M."/>
            <person name="Cardew S."/>
            <person name="Jensie-Markopoulos S."/>
            <person name="Salva-Serra F."/>
            <person name="Jaen-Luchoro D."/>
            <person name="Karlsson R."/>
            <person name="Svensson-Stadler L."/>
            <person name="Chun J."/>
            <person name="Moore E."/>
        </authorList>
    </citation>
    <scope>NUCLEOTIDE SEQUENCE</scope>
    <source>
        <strain evidence="2">CCUG 50899</strain>
    </source>
</reference>
<dbReference type="InterPro" id="IPR036291">
    <property type="entry name" value="NAD(P)-bd_dom_sf"/>
</dbReference>
<dbReference type="Pfam" id="PF08240">
    <property type="entry name" value="ADH_N"/>
    <property type="match status" value="1"/>
</dbReference>
<name>A0A643EUS1_9HYPH</name>
<dbReference type="InterPro" id="IPR013154">
    <property type="entry name" value="ADH-like_N"/>
</dbReference>
<dbReference type="Gene3D" id="3.40.50.720">
    <property type="entry name" value="NAD(P)-binding Rossmann-like Domain"/>
    <property type="match status" value="1"/>
</dbReference>
<dbReference type="InterPro" id="IPR013149">
    <property type="entry name" value="ADH-like_C"/>
</dbReference>
<dbReference type="CDD" id="cd08249">
    <property type="entry name" value="enoyl_reductase_like"/>
    <property type="match status" value="1"/>
</dbReference>
<dbReference type="Pfam" id="PF00107">
    <property type="entry name" value="ADH_zinc_N"/>
    <property type="match status" value="1"/>
</dbReference>
<dbReference type="InterPro" id="IPR020843">
    <property type="entry name" value="ER"/>
</dbReference>
<dbReference type="InterPro" id="IPR047122">
    <property type="entry name" value="Trans-enoyl_RdTase-like"/>
</dbReference>
<dbReference type="InterPro" id="IPR011032">
    <property type="entry name" value="GroES-like_sf"/>
</dbReference>
<dbReference type="RefSeq" id="WP_128094651.1">
    <property type="nucleotide sequence ID" value="NZ_JBHEEN010000010.1"/>
</dbReference>
<dbReference type="AlphaFoldDB" id="A0A643EUS1"/>
<evidence type="ECO:0000259" key="1">
    <source>
        <dbReference type="SMART" id="SM00829"/>
    </source>
</evidence>
<evidence type="ECO:0000313" key="2">
    <source>
        <dbReference type="EMBL" id="KAB0567711.1"/>
    </source>
</evidence>
<dbReference type="Gene3D" id="3.90.180.10">
    <property type="entry name" value="Medium-chain alcohol dehydrogenases, catalytic domain"/>
    <property type="match status" value="1"/>
</dbReference>
<comment type="caution">
    <text evidence="2">The sequence shown here is derived from an EMBL/GenBank/DDBJ whole genome shotgun (WGS) entry which is preliminary data.</text>
</comment>
<accession>A0A643EUS1</accession>
<organism evidence="2">
    <name type="scientific">Brucella pituitosa</name>
    <dbReference type="NCBI Taxonomy" id="571256"/>
    <lineage>
        <taxon>Bacteria</taxon>
        <taxon>Pseudomonadati</taxon>
        <taxon>Pseudomonadota</taxon>
        <taxon>Alphaproteobacteria</taxon>
        <taxon>Hyphomicrobiales</taxon>
        <taxon>Brucellaceae</taxon>
        <taxon>Brucella/Ochrobactrum group</taxon>
        <taxon>Brucella</taxon>
    </lineage>
</organism>
<gene>
    <name evidence="2" type="ORF">F7Q93_20130</name>
</gene>
<sequence length="339" mass="35225">MTEIVNMAAWQNAPGQSLVIRPVSPTVLGSGEILIRNAAVAINPLDWLLQENALLPWLDYPAILGSDVAGEVVVVGPGVTRFKIGDRVLGQAVGTTVNDPAQGAFQTHTVVPENMASPIPDTMAFTAAAVLPLGLGTAACGLYQEVHLGLTPPSLAPTPTDQVVLIWGASSSVGCNAVQLAVASGYQCIAVASTHHAELLKRLGASLVLDHRRPSIIEDVVHALRGKTLAGALHTTGNMADSFAVVARSEGRRVVATTLPPSDGVPPQVEARHIFGTSLKDDAVGAMIYRDFLPAALAVGRYRAAPPPRIAGNGLESLQTAIEMQKAGVSGEKVVVSMS</sequence>
<dbReference type="SUPFAM" id="SSF51735">
    <property type="entry name" value="NAD(P)-binding Rossmann-fold domains"/>
    <property type="match status" value="1"/>
</dbReference>
<dbReference type="EMBL" id="VZPE01000010">
    <property type="protein sequence ID" value="KAB0567711.1"/>
    <property type="molecule type" value="Genomic_DNA"/>
</dbReference>
<dbReference type="PANTHER" id="PTHR45348:SF2">
    <property type="entry name" value="ZINC-TYPE ALCOHOL DEHYDROGENASE-LIKE PROTEIN C2E1P3.01"/>
    <property type="match status" value="1"/>
</dbReference>
<protein>
    <submittedName>
        <fullName evidence="2">Zinc-binding alcohol dehydrogenase family protein</fullName>
    </submittedName>
</protein>
<dbReference type="SUPFAM" id="SSF50129">
    <property type="entry name" value="GroES-like"/>
    <property type="match status" value="1"/>
</dbReference>
<dbReference type="GO" id="GO:0016651">
    <property type="term" value="F:oxidoreductase activity, acting on NAD(P)H"/>
    <property type="evidence" value="ECO:0007669"/>
    <property type="project" value="InterPro"/>
</dbReference>
<feature type="domain" description="Enoyl reductase (ER)" evidence="1">
    <location>
        <begin position="15"/>
        <end position="336"/>
    </location>
</feature>
<dbReference type="PANTHER" id="PTHR45348">
    <property type="entry name" value="HYPOTHETICAL OXIDOREDUCTASE (EUROFUNG)"/>
    <property type="match status" value="1"/>
</dbReference>
<dbReference type="SMART" id="SM00829">
    <property type="entry name" value="PKS_ER"/>
    <property type="match status" value="1"/>
</dbReference>
<proteinExistence type="predicted"/>